<reference evidence="2 3" key="1">
    <citation type="submission" date="2020-04" db="EMBL/GenBank/DDBJ databases">
        <title>Bacillus sp. UniB3 isolated from commercial digestive syrup.</title>
        <authorList>
            <person name="Thorat V."/>
            <person name="Kirdat K."/>
            <person name="Tiwarekar B."/>
            <person name="Yadav A."/>
        </authorList>
    </citation>
    <scope>NUCLEOTIDE SEQUENCE [LARGE SCALE GENOMIC DNA]</scope>
    <source>
        <strain evidence="2 3">UniB3</strain>
    </source>
</reference>
<dbReference type="AlphaFoldDB" id="A0A7Y0PPA1"/>
<keyword evidence="3" id="KW-1185">Reference proteome</keyword>
<dbReference type="PANTHER" id="PTHR21666:SF290">
    <property type="entry name" value="PEPTIDASE M23 DOMAIN PROTEIN"/>
    <property type="match status" value="1"/>
</dbReference>
<dbReference type="Proteomes" id="UP000588491">
    <property type="component" value="Unassembled WGS sequence"/>
</dbReference>
<dbReference type="PANTHER" id="PTHR21666">
    <property type="entry name" value="PEPTIDASE-RELATED"/>
    <property type="match status" value="1"/>
</dbReference>
<accession>A0A7Y0PPA1</accession>
<sequence>MGDYIRRILIAAIMLLFISLLFIGGKHSQAQSISLSERTKAWTWPSEGIITDTFNTRNGTHKGIDIAGELGSEVYAVDEGIVTRSYYSQSYGNVIFVKHENDLETVYAHLNKRFVEEKQLVKKGELIGEMGNTGYSSGVHLHFEIHNKEWTVAKENAINPILVLGDVEVGQTVKIAEQEEEIEEVVSEPIEEPIHSPMADLVQEEEKKWEEEYIRRSMKEMEINLEEDESEFTTIPYKKASIYLKSSKHLIEEKSEDYT</sequence>
<dbReference type="CDD" id="cd12797">
    <property type="entry name" value="M23_peptidase"/>
    <property type="match status" value="1"/>
</dbReference>
<name>A0A7Y0PPA1_9BACI</name>
<dbReference type="InterPro" id="IPR050570">
    <property type="entry name" value="Cell_wall_metabolism_enzyme"/>
</dbReference>
<gene>
    <name evidence="2" type="ORF">HHU08_14985</name>
</gene>
<organism evidence="2 3">
    <name type="scientific">Niallia alba</name>
    <dbReference type="NCBI Taxonomy" id="2729105"/>
    <lineage>
        <taxon>Bacteria</taxon>
        <taxon>Bacillati</taxon>
        <taxon>Bacillota</taxon>
        <taxon>Bacilli</taxon>
        <taxon>Bacillales</taxon>
        <taxon>Bacillaceae</taxon>
        <taxon>Niallia</taxon>
    </lineage>
</organism>
<dbReference type="Gene3D" id="2.70.70.10">
    <property type="entry name" value="Glucose Permease (Domain IIA)"/>
    <property type="match status" value="1"/>
</dbReference>
<dbReference type="GO" id="GO:0004222">
    <property type="term" value="F:metalloendopeptidase activity"/>
    <property type="evidence" value="ECO:0007669"/>
    <property type="project" value="TreeGrafter"/>
</dbReference>
<proteinExistence type="predicted"/>
<dbReference type="InterPro" id="IPR016047">
    <property type="entry name" value="M23ase_b-sheet_dom"/>
</dbReference>
<dbReference type="Pfam" id="PF01551">
    <property type="entry name" value="Peptidase_M23"/>
    <property type="match status" value="1"/>
</dbReference>
<protein>
    <submittedName>
        <fullName evidence="2">M23 family metallopeptidase</fullName>
    </submittedName>
</protein>
<comment type="caution">
    <text evidence="2">The sequence shown here is derived from an EMBL/GenBank/DDBJ whole genome shotgun (WGS) entry which is preliminary data.</text>
</comment>
<feature type="domain" description="M23ase beta-sheet core" evidence="1">
    <location>
        <begin position="60"/>
        <end position="152"/>
    </location>
</feature>
<dbReference type="InterPro" id="IPR011055">
    <property type="entry name" value="Dup_hybrid_motif"/>
</dbReference>
<dbReference type="RefSeq" id="WP_169188789.1">
    <property type="nucleotide sequence ID" value="NZ_JABBPK010000001.1"/>
</dbReference>
<evidence type="ECO:0000313" key="2">
    <source>
        <dbReference type="EMBL" id="NMO78289.1"/>
    </source>
</evidence>
<evidence type="ECO:0000313" key="3">
    <source>
        <dbReference type="Proteomes" id="UP000588491"/>
    </source>
</evidence>
<dbReference type="SUPFAM" id="SSF51261">
    <property type="entry name" value="Duplicated hybrid motif"/>
    <property type="match status" value="1"/>
</dbReference>
<evidence type="ECO:0000259" key="1">
    <source>
        <dbReference type="Pfam" id="PF01551"/>
    </source>
</evidence>
<dbReference type="EMBL" id="JABBPK010000001">
    <property type="protein sequence ID" value="NMO78289.1"/>
    <property type="molecule type" value="Genomic_DNA"/>
</dbReference>